<dbReference type="Proteomes" id="UP000179769">
    <property type="component" value="Unassembled WGS sequence"/>
</dbReference>
<dbReference type="InterPro" id="IPR028098">
    <property type="entry name" value="Glyco_trans_4-like_N"/>
</dbReference>
<gene>
    <name evidence="5" type="ORF">BBK14_00710</name>
</gene>
<evidence type="ECO:0000259" key="3">
    <source>
        <dbReference type="Pfam" id="PF00534"/>
    </source>
</evidence>
<dbReference type="PANTHER" id="PTHR12526">
    <property type="entry name" value="GLYCOSYLTRANSFERASE"/>
    <property type="match status" value="1"/>
</dbReference>
<dbReference type="InterPro" id="IPR001296">
    <property type="entry name" value="Glyco_trans_1"/>
</dbReference>
<dbReference type="Pfam" id="PF13439">
    <property type="entry name" value="Glyco_transf_4"/>
    <property type="match status" value="1"/>
</dbReference>
<reference evidence="6" key="1">
    <citation type="submission" date="2016-07" db="EMBL/GenBank/DDBJ databases">
        <title>Frankia sp. NRRL B-16219 Genome sequencing.</title>
        <authorList>
            <person name="Ghodhbane-Gtari F."/>
            <person name="Swanson E."/>
            <person name="Gueddou A."/>
            <person name="Louati M."/>
            <person name="Nouioui I."/>
            <person name="Hezbri K."/>
            <person name="Abebe-Akele F."/>
            <person name="Simpson S."/>
            <person name="Morris K."/>
            <person name="Thomas K."/>
            <person name="Gtari M."/>
            <person name="Tisa L.S."/>
        </authorList>
    </citation>
    <scope>NUCLEOTIDE SEQUENCE [LARGE SCALE GENOMIC DNA]</scope>
    <source>
        <strain evidence="6">NRRL B-16219</strain>
    </source>
</reference>
<dbReference type="PANTHER" id="PTHR12526:SF636">
    <property type="entry name" value="BLL3647 PROTEIN"/>
    <property type="match status" value="1"/>
</dbReference>
<evidence type="ECO:0000313" key="6">
    <source>
        <dbReference type="Proteomes" id="UP000179769"/>
    </source>
</evidence>
<accession>A0A1S1RJ40</accession>
<dbReference type="Pfam" id="PF00534">
    <property type="entry name" value="Glycos_transf_1"/>
    <property type="match status" value="1"/>
</dbReference>
<feature type="domain" description="Glycosyltransferase subfamily 4-like N-terminal" evidence="4">
    <location>
        <begin position="20"/>
        <end position="187"/>
    </location>
</feature>
<evidence type="ECO:0000256" key="1">
    <source>
        <dbReference type="ARBA" id="ARBA00022676"/>
    </source>
</evidence>
<dbReference type="Gene3D" id="3.40.50.2000">
    <property type="entry name" value="Glycogen Phosphorylase B"/>
    <property type="match status" value="2"/>
</dbReference>
<comment type="caution">
    <text evidence="5">The sequence shown here is derived from an EMBL/GenBank/DDBJ whole genome shotgun (WGS) entry which is preliminary data.</text>
</comment>
<protein>
    <submittedName>
        <fullName evidence="5">Glycosyl transferase family 1</fullName>
    </submittedName>
</protein>
<dbReference type="OrthoDB" id="3632147at2"/>
<evidence type="ECO:0000313" key="5">
    <source>
        <dbReference type="EMBL" id="OHV46828.1"/>
    </source>
</evidence>
<dbReference type="AlphaFoldDB" id="A0A1S1RJ40"/>
<dbReference type="CDD" id="cd03801">
    <property type="entry name" value="GT4_PimA-like"/>
    <property type="match status" value="1"/>
</dbReference>
<keyword evidence="6" id="KW-1185">Reference proteome</keyword>
<sequence>MEEQPAARVLIVEQGEGLWGAQRFLLRLAPLLERRGIEQILAAPEDSATGAAWRASGRHHAVLPVPVDRRLRRPDGRPSPALVLRESGRTAVMAARTARLARRFGVDVLQANSRWSHLEAVGASALCRRPALLLLHEENEPDLVGQLHGLAVRGAARSVAVSGAVAASLPGWAARRAVVIRNGVDTDALRPGPADPAVRASLSTDPAAPLVLAMSRLDPRKGVDKVIRAVAALPDHLKSTRLAVAGAPSLDPASGESLRRLGAELLGDRVLFLGPRSDIGDLLRATDVLVLASSLEGLPLNVLEAQACGRPVVAFPTAGIPEIVTDGATGLIARQDDMADLSAKLARVLDDQTLAELLGARARASVVAHHTLDAQADALGGLLISLAGQARARRHRSAGHDTAHYEVHHTTAGRRS</sequence>
<organism evidence="5 6">
    <name type="scientific">Parafrankia soli</name>
    <dbReference type="NCBI Taxonomy" id="2599596"/>
    <lineage>
        <taxon>Bacteria</taxon>
        <taxon>Bacillati</taxon>
        <taxon>Actinomycetota</taxon>
        <taxon>Actinomycetes</taxon>
        <taxon>Frankiales</taxon>
        <taxon>Frankiaceae</taxon>
        <taxon>Parafrankia</taxon>
    </lineage>
</organism>
<feature type="domain" description="Glycosyl transferase family 1" evidence="3">
    <location>
        <begin position="200"/>
        <end position="363"/>
    </location>
</feature>
<dbReference type="SUPFAM" id="SSF53756">
    <property type="entry name" value="UDP-Glycosyltransferase/glycogen phosphorylase"/>
    <property type="match status" value="1"/>
</dbReference>
<dbReference type="EMBL" id="MAXA01000001">
    <property type="protein sequence ID" value="OHV46828.1"/>
    <property type="molecule type" value="Genomic_DNA"/>
</dbReference>
<proteinExistence type="predicted"/>
<keyword evidence="2 5" id="KW-0808">Transferase</keyword>
<dbReference type="GO" id="GO:0016757">
    <property type="term" value="F:glycosyltransferase activity"/>
    <property type="evidence" value="ECO:0007669"/>
    <property type="project" value="UniProtKB-KW"/>
</dbReference>
<evidence type="ECO:0000259" key="4">
    <source>
        <dbReference type="Pfam" id="PF13439"/>
    </source>
</evidence>
<dbReference type="RefSeq" id="WP_071059288.1">
    <property type="nucleotide sequence ID" value="NZ_MAXA01000001.1"/>
</dbReference>
<evidence type="ECO:0000256" key="2">
    <source>
        <dbReference type="ARBA" id="ARBA00022679"/>
    </source>
</evidence>
<keyword evidence="1" id="KW-0328">Glycosyltransferase</keyword>
<name>A0A1S1RJ40_9ACTN</name>